<evidence type="ECO:0000313" key="2">
    <source>
        <dbReference type="Proteomes" id="UP001233999"/>
    </source>
</evidence>
<reference evidence="1" key="1">
    <citation type="journal article" date="2023" name="IScience">
        <title>Live-bearing cockroach genome reveals convergent evolutionary mechanisms linked to viviparity in insects and beyond.</title>
        <authorList>
            <person name="Fouks B."/>
            <person name="Harrison M.C."/>
            <person name="Mikhailova A.A."/>
            <person name="Marchal E."/>
            <person name="English S."/>
            <person name="Carruthers M."/>
            <person name="Jennings E.C."/>
            <person name="Chiamaka E.L."/>
            <person name="Frigard R.A."/>
            <person name="Pippel M."/>
            <person name="Attardo G.M."/>
            <person name="Benoit J.B."/>
            <person name="Bornberg-Bauer E."/>
            <person name="Tobe S.S."/>
        </authorList>
    </citation>
    <scope>NUCLEOTIDE SEQUENCE</scope>
    <source>
        <strain evidence="1">Stay&amp;Tobe</strain>
    </source>
</reference>
<gene>
    <name evidence="1" type="ORF">L9F63_026945</name>
</gene>
<comment type="caution">
    <text evidence="1">The sequence shown here is derived from an EMBL/GenBank/DDBJ whole genome shotgun (WGS) entry which is preliminary data.</text>
</comment>
<feature type="non-terminal residue" evidence="1">
    <location>
        <position position="1"/>
    </location>
</feature>
<evidence type="ECO:0000313" key="1">
    <source>
        <dbReference type="EMBL" id="KAJ9597164.1"/>
    </source>
</evidence>
<reference evidence="1" key="2">
    <citation type="submission" date="2023-05" db="EMBL/GenBank/DDBJ databases">
        <authorList>
            <person name="Fouks B."/>
        </authorList>
    </citation>
    <scope>NUCLEOTIDE SEQUENCE</scope>
    <source>
        <strain evidence="1">Stay&amp;Tobe</strain>
        <tissue evidence="1">Testes</tissue>
    </source>
</reference>
<protein>
    <submittedName>
        <fullName evidence="1">Uncharacterized protein</fullName>
    </submittedName>
</protein>
<dbReference type="Gene3D" id="3.20.20.80">
    <property type="entry name" value="Glycosidases"/>
    <property type="match status" value="1"/>
</dbReference>
<name>A0AAD8EPD3_DIPPU</name>
<keyword evidence="2" id="KW-1185">Reference proteome</keyword>
<proteinExistence type="predicted"/>
<dbReference type="Proteomes" id="UP001233999">
    <property type="component" value="Unassembled WGS sequence"/>
</dbReference>
<dbReference type="EMBL" id="JASPKZ010001703">
    <property type="protein sequence ID" value="KAJ9597164.1"/>
    <property type="molecule type" value="Genomic_DNA"/>
</dbReference>
<dbReference type="InterPro" id="IPR013780">
    <property type="entry name" value="Glyco_hydro_b"/>
</dbReference>
<sequence length="147" mass="16378">FSTANQTWLPVNPNYVSLNAEAQLAAEWSHIKCLKLLVAARKAEAVMMGKLDIQVLKNNLLVFTRVKEGHPGYMVVVNFSNKTETVDLTKMAHVPDISTVYVFSITYAHQFSVRSRISNKDVTMPGIGGLVLMFVPQLSDYKVPIPL</sequence>
<dbReference type="AlphaFoldDB" id="A0AAD8EPD3"/>
<accession>A0AAD8EPD3</accession>
<organism evidence="1 2">
    <name type="scientific">Diploptera punctata</name>
    <name type="common">Pacific beetle cockroach</name>
    <dbReference type="NCBI Taxonomy" id="6984"/>
    <lineage>
        <taxon>Eukaryota</taxon>
        <taxon>Metazoa</taxon>
        <taxon>Ecdysozoa</taxon>
        <taxon>Arthropoda</taxon>
        <taxon>Hexapoda</taxon>
        <taxon>Insecta</taxon>
        <taxon>Pterygota</taxon>
        <taxon>Neoptera</taxon>
        <taxon>Polyneoptera</taxon>
        <taxon>Dictyoptera</taxon>
        <taxon>Blattodea</taxon>
        <taxon>Blaberoidea</taxon>
        <taxon>Blaberidae</taxon>
        <taxon>Diplopterinae</taxon>
        <taxon>Diploptera</taxon>
    </lineage>
</organism>
<dbReference type="GO" id="GO:0005975">
    <property type="term" value="P:carbohydrate metabolic process"/>
    <property type="evidence" value="ECO:0007669"/>
    <property type="project" value="InterPro"/>
</dbReference>
<dbReference type="Gene3D" id="2.60.40.1180">
    <property type="entry name" value="Golgi alpha-mannosidase II"/>
    <property type="match status" value="1"/>
</dbReference>